<dbReference type="EMBL" id="JBHTBZ010000062">
    <property type="protein sequence ID" value="MFC7462312.1"/>
    <property type="molecule type" value="Genomic_DNA"/>
</dbReference>
<feature type="transmembrane region" description="Helical" evidence="1">
    <location>
        <begin position="74"/>
        <end position="97"/>
    </location>
</feature>
<evidence type="ECO:0000313" key="3">
    <source>
        <dbReference type="Proteomes" id="UP001596457"/>
    </source>
</evidence>
<reference evidence="3" key="1">
    <citation type="journal article" date="2019" name="Int. J. Syst. Evol. Microbiol.">
        <title>The Global Catalogue of Microorganisms (GCM) 10K type strain sequencing project: providing services to taxonomists for standard genome sequencing and annotation.</title>
        <authorList>
            <consortium name="The Broad Institute Genomics Platform"/>
            <consortium name="The Broad Institute Genome Sequencing Center for Infectious Disease"/>
            <person name="Wu L."/>
            <person name="Ma J."/>
        </authorList>
    </citation>
    <scope>NUCLEOTIDE SEQUENCE [LARGE SCALE GENOMIC DNA]</scope>
    <source>
        <strain evidence="3">CCUG 53903</strain>
    </source>
</reference>
<organism evidence="2 3">
    <name type="scientific">Hydrogenophaga defluvii</name>
    <dbReference type="NCBI Taxonomy" id="249410"/>
    <lineage>
        <taxon>Bacteria</taxon>
        <taxon>Pseudomonadati</taxon>
        <taxon>Pseudomonadota</taxon>
        <taxon>Betaproteobacteria</taxon>
        <taxon>Burkholderiales</taxon>
        <taxon>Comamonadaceae</taxon>
        <taxon>Hydrogenophaga</taxon>
    </lineage>
</organism>
<accession>A0ABW2SFX8</accession>
<keyword evidence="1" id="KW-0472">Membrane</keyword>
<sequence length="135" mass="14820">MKFRKFFPASEAPWSESRLVRMWGKILIAGLVCKVLSALIPSESWRLAVFYGGTAVLAVGMVLALVGAISFLRLVIAASALHSVICMGLGASIWYFALSWHSLWFTVPGALLLGLGILETWNRAFDSESPFLQPF</sequence>
<feature type="transmembrane region" description="Helical" evidence="1">
    <location>
        <begin position="103"/>
        <end position="121"/>
    </location>
</feature>
<name>A0ABW2SFX8_9BURK</name>
<protein>
    <submittedName>
        <fullName evidence="2">Uncharacterized protein</fullName>
    </submittedName>
</protein>
<gene>
    <name evidence="2" type="ORF">ACFQU0_17940</name>
</gene>
<keyword evidence="3" id="KW-1185">Reference proteome</keyword>
<keyword evidence="1" id="KW-1133">Transmembrane helix</keyword>
<proteinExistence type="predicted"/>
<dbReference type="RefSeq" id="WP_382203102.1">
    <property type="nucleotide sequence ID" value="NZ_JBHTBZ010000062.1"/>
</dbReference>
<evidence type="ECO:0000256" key="1">
    <source>
        <dbReference type="SAM" id="Phobius"/>
    </source>
</evidence>
<keyword evidence="1" id="KW-0812">Transmembrane</keyword>
<evidence type="ECO:0000313" key="2">
    <source>
        <dbReference type="EMBL" id="MFC7462312.1"/>
    </source>
</evidence>
<feature type="transmembrane region" description="Helical" evidence="1">
    <location>
        <begin position="47"/>
        <end position="67"/>
    </location>
</feature>
<comment type="caution">
    <text evidence="2">The sequence shown here is derived from an EMBL/GenBank/DDBJ whole genome shotgun (WGS) entry which is preliminary data.</text>
</comment>
<dbReference type="Proteomes" id="UP001596457">
    <property type="component" value="Unassembled WGS sequence"/>
</dbReference>